<organism evidence="2 3">
    <name type="scientific">Mycobacterium deserti</name>
    <dbReference type="NCBI Taxonomy" id="2978347"/>
    <lineage>
        <taxon>Bacteria</taxon>
        <taxon>Bacillati</taxon>
        <taxon>Actinomycetota</taxon>
        <taxon>Actinomycetes</taxon>
        <taxon>Mycobacteriales</taxon>
        <taxon>Mycobacteriaceae</taxon>
        <taxon>Mycobacterium</taxon>
    </lineage>
</organism>
<dbReference type="EMBL" id="JAODWD010000002">
    <property type="protein sequence ID" value="MCT7658599.1"/>
    <property type="molecule type" value="Genomic_DNA"/>
</dbReference>
<feature type="transmembrane region" description="Helical" evidence="1">
    <location>
        <begin position="93"/>
        <end position="115"/>
    </location>
</feature>
<keyword evidence="1" id="KW-1133">Transmembrane helix</keyword>
<evidence type="ECO:0008006" key="4">
    <source>
        <dbReference type="Google" id="ProtNLM"/>
    </source>
</evidence>
<protein>
    <recommendedName>
        <fullName evidence="4">PQQ-binding-like beta-propeller repeat protein</fullName>
    </recommendedName>
</protein>
<reference evidence="3" key="1">
    <citation type="submission" date="2023-07" db="EMBL/GenBank/DDBJ databases">
        <authorList>
            <person name="Deng Y."/>
            <person name="Zhang Y.-Q."/>
        </authorList>
    </citation>
    <scope>NUCLEOTIDE SEQUENCE [LARGE SCALE GENOMIC DNA]</scope>
    <source>
        <strain evidence="3">CPCC 205710</strain>
    </source>
</reference>
<dbReference type="Proteomes" id="UP001206639">
    <property type="component" value="Unassembled WGS sequence"/>
</dbReference>
<sequence>MVDDHGADVDSDRQSFPQFAPLLGVVFGLLLAATGTLVYAWLAREPANPLVADRSSVTAMLQRTTLAVALSGLMVALYLVVGRVHRRGTGRRARVVTFSSPVLLAVSVAGLVLLVKGGTARVFETAGRAQMGFDAIAVTTVARAAWWLACLAVFALFLLSASAYIFPESQTPGDPKGRPNHPVIACATAALVSVIVITAVAVVANRPSSDNPTAERVDAPPVPAVTGAVAYGFDAPIGTEQLMPAGAGFVRRFNGSTPKTNYRLEGFDGVTGQSRWSFQMPGLSMYSARSTGTGPDSVVVADGYVAMGRDGSSVLIGIDATTGAPLWTRTDVGTFGAEDVVTGASSRVVLAVQSVEDAEGLTVNRTWTALEPRTGHTMWTRTFDGKCAGYARLTDDAVLQHNCGTPGNVIATVIDTETGTDRGTITASDLGVDPRSPAAREGMRLSGAEGGIAVVQGSATSDSADMVVDIDTQTLRRRLPQEYSAALIDGQSVALYRRTGNVNTPSSLAIFDLDSNRIIETPLLSANLGYIGGEAQWRPIVRAGSLWATFLPDVPTAQQLEETRRIALPLRTIDSTGATRTLPDPCPPPDSHAHYLAAVPGTLLTYCGWAVVGVR</sequence>
<keyword evidence="1" id="KW-0472">Membrane</keyword>
<dbReference type="InterPro" id="IPR015943">
    <property type="entry name" value="WD40/YVTN_repeat-like_dom_sf"/>
</dbReference>
<evidence type="ECO:0000256" key="1">
    <source>
        <dbReference type="SAM" id="Phobius"/>
    </source>
</evidence>
<evidence type="ECO:0000313" key="2">
    <source>
        <dbReference type="EMBL" id="MCT7658599.1"/>
    </source>
</evidence>
<keyword evidence="3" id="KW-1185">Reference proteome</keyword>
<feature type="transmembrane region" description="Helical" evidence="1">
    <location>
        <begin position="19"/>
        <end position="41"/>
    </location>
</feature>
<comment type="caution">
    <text evidence="2">The sequence shown here is derived from an EMBL/GenBank/DDBJ whole genome shotgun (WGS) entry which is preliminary data.</text>
</comment>
<evidence type="ECO:0000313" key="3">
    <source>
        <dbReference type="Proteomes" id="UP001206639"/>
    </source>
</evidence>
<dbReference type="SUPFAM" id="SSF50998">
    <property type="entry name" value="Quinoprotein alcohol dehydrogenase-like"/>
    <property type="match status" value="1"/>
</dbReference>
<accession>A0ABT2MAI0</accession>
<gene>
    <name evidence="2" type="ORF">N4S67_09215</name>
</gene>
<keyword evidence="1" id="KW-0812">Transmembrane</keyword>
<feature type="transmembrane region" description="Helical" evidence="1">
    <location>
        <begin position="61"/>
        <end position="81"/>
    </location>
</feature>
<dbReference type="RefSeq" id="WP_260992642.1">
    <property type="nucleotide sequence ID" value="NZ_JAODWD010000002.1"/>
</dbReference>
<name>A0ABT2MAI0_9MYCO</name>
<proteinExistence type="predicted"/>
<feature type="transmembrane region" description="Helical" evidence="1">
    <location>
        <begin position="144"/>
        <end position="166"/>
    </location>
</feature>
<dbReference type="Gene3D" id="2.130.10.10">
    <property type="entry name" value="YVTN repeat-like/Quinoprotein amine dehydrogenase"/>
    <property type="match status" value="1"/>
</dbReference>
<feature type="transmembrane region" description="Helical" evidence="1">
    <location>
        <begin position="182"/>
        <end position="204"/>
    </location>
</feature>
<dbReference type="InterPro" id="IPR011047">
    <property type="entry name" value="Quinoprotein_ADH-like_sf"/>
</dbReference>